<dbReference type="InterPro" id="IPR036249">
    <property type="entry name" value="Thioredoxin-like_sf"/>
</dbReference>
<dbReference type="RefSeq" id="WP_281844119.1">
    <property type="nucleotide sequence ID" value="NZ_BROH01000022.1"/>
</dbReference>
<name>A0ABQ5M0R9_9RHOB</name>
<evidence type="ECO:0000256" key="1">
    <source>
        <dbReference type="SAM" id="SignalP"/>
    </source>
</evidence>
<feature type="signal peptide" evidence="1">
    <location>
        <begin position="1"/>
        <end position="26"/>
    </location>
</feature>
<gene>
    <name evidence="2" type="ORF">STA1M1_41010</name>
</gene>
<dbReference type="SUPFAM" id="SSF52833">
    <property type="entry name" value="Thioredoxin-like"/>
    <property type="match status" value="1"/>
</dbReference>
<accession>A0ABQ5M0R9</accession>
<dbReference type="EMBL" id="BROH01000022">
    <property type="protein sequence ID" value="GKY90232.1"/>
    <property type="molecule type" value="Genomic_DNA"/>
</dbReference>
<dbReference type="Proteomes" id="UP001144205">
    <property type="component" value="Unassembled WGS sequence"/>
</dbReference>
<sequence>MKYCFARAAFRGIVLALGLFVLPAFAGARAADLTLVMVEQPGCVWCARWNAEIAPAYPKTAEGAAAPLTRIDLHEPVPEHMSFTRPAQFTPTFVLLADGAEVGRIEGYPGDDFFWPMLGQLLARAGVAIEN</sequence>
<comment type="caution">
    <text evidence="2">The sequence shown here is derived from an EMBL/GenBank/DDBJ whole genome shotgun (WGS) entry which is preliminary data.</text>
</comment>
<proteinExistence type="predicted"/>
<organism evidence="2 3">
    <name type="scientific">Sinisalibacter aestuarii</name>
    <dbReference type="NCBI Taxonomy" id="2949426"/>
    <lineage>
        <taxon>Bacteria</taxon>
        <taxon>Pseudomonadati</taxon>
        <taxon>Pseudomonadota</taxon>
        <taxon>Alphaproteobacteria</taxon>
        <taxon>Rhodobacterales</taxon>
        <taxon>Roseobacteraceae</taxon>
        <taxon>Sinisalibacter</taxon>
    </lineage>
</organism>
<evidence type="ECO:0008006" key="4">
    <source>
        <dbReference type="Google" id="ProtNLM"/>
    </source>
</evidence>
<protein>
    <recommendedName>
        <fullName evidence="4">Transcriptional regulator</fullName>
    </recommendedName>
</protein>
<feature type="chain" id="PRO_5045551239" description="Transcriptional regulator" evidence="1">
    <location>
        <begin position="27"/>
        <end position="131"/>
    </location>
</feature>
<reference evidence="2" key="1">
    <citation type="journal article" date="2023" name="Int. J. Syst. Evol. Microbiol.">
        <title>Sinisalibacter aestuarii sp. nov., isolated from estuarine sediment of the Arakawa River.</title>
        <authorList>
            <person name="Arafat S.T."/>
            <person name="Hirano S."/>
            <person name="Sato A."/>
            <person name="Takeuchi K."/>
            <person name="Yasuda T."/>
            <person name="Terahara T."/>
            <person name="Hamada M."/>
            <person name="Kobayashi T."/>
        </authorList>
    </citation>
    <scope>NUCLEOTIDE SEQUENCE</scope>
    <source>
        <strain evidence="2">B-399</strain>
    </source>
</reference>
<evidence type="ECO:0000313" key="2">
    <source>
        <dbReference type="EMBL" id="GKY90232.1"/>
    </source>
</evidence>
<dbReference type="Gene3D" id="3.40.30.10">
    <property type="entry name" value="Glutaredoxin"/>
    <property type="match status" value="1"/>
</dbReference>
<evidence type="ECO:0000313" key="3">
    <source>
        <dbReference type="Proteomes" id="UP001144205"/>
    </source>
</evidence>
<keyword evidence="1" id="KW-0732">Signal</keyword>
<keyword evidence="3" id="KW-1185">Reference proteome</keyword>